<feature type="transmembrane region" description="Helical" evidence="8">
    <location>
        <begin position="275"/>
        <end position="298"/>
    </location>
</feature>
<evidence type="ECO:0008006" key="11">
    <source>
        <dbReference type="Google" id="ProtNLM"/>
    </source>
</evidence>
<comment type="subcellular location">
    <subcellularLocation>
        <location evidence="1">Cell membrane</location>
        <topology evidence="1">Multi-pass membrane protein</topology>
    </subcellularLocation>
</comment>
<evidence type="ECO:0000256" key="1">
    <source>
        <dbReference type="ARBA" id="ARBA00004651"/>
    </source>
</evidence>
<organism evidence="9 10">
    <name type="scientific">Candidatus Thiodiazotropha endolucinida</name>
    <dbReference type="NCBI Taxonomy" id="1655433"/>
    <lineage>
        <taxon>Bacteria</taxon>
        <taxon>Pseudomonadati</taxon>
        <taxon>Pseudomonadota</taxon>
        <taxon>Gammaproteobacteria</taxon>
        <taxon>Chromatiales</taxon>
        <taxon>Sedimenticolaceae</taxon>
        <taxon>Candidatus Thiodiazotropha</taxon>
    </lineage>
</organism>
<evidence type="ECO:0000256" key="7">
    <source>
        <dbReference type="ARBA" id="ARBA00023136"/>
    </source>
</evidence>
<dbReference type="AlphaFoldDB" id="A0A7Z0VL96"/>
<keyword evidence="2" id="KW-1003">Cell membrane</keyword>
<dbReference type="PANTHER" id="PTHR33908">
    <property type="entry name" value="MANNOSYLTRANSFERASE YKCB-RELATED"/>
    <property type="match status" value="1"/>
</dbReference>
<feature type="transmembrane region" description="Helical" evidence="8">
    <location>
        <begin position="180"/>
        <end position="198"/>
    </location>
</feature>
<keyword evidence="7 8" id="KW-0472">Membrane</keyword>
<feature type="transmembrane region" description="Helical" evidence="8">
    <location>
        <begin position="379"/>
        <end position="397"/>
    </location>
</feature>
<feature type="transmembrane region" description="Helical" evidence="8">
    <location>
        <begin position="77"/>
        <end position="98"/>
    </location>
</feature>
<keyword evidence="3" id="KW-0328">Glycosyltransferase</keyword>
<evidence type="ECO:0000256" key="3">
    <source>
        <dbReference type="ARBA" id="ARBA00022676"/>
    </source>
</evidence>
<dbReference type="PANTHER" id="PTHR33908:SF11">
    <property type="entry name" value="MEMBRANE PROTEIN"/>
    <property type="match status" value="1"/>
</dbReference>
<feature type="transmembrane region" description="Helical" evidence="8">
    <location>
        <begin position="349"/>
        <end position="367"/>
    </location>
</feature>
<gene>
    <name evidence="9" type="ORF">CODIS_24150</name>
</gene>
<evidence type="ECO:0000313" key="10">
    <source>
        <dbReference type="Proteomes" id="UP000094769"/>
    </source>
</evidence>
<keyword evidence="4" id="KW-0808">Transferase</keyword>
<dbReference type="EMBL" id="MARB01000012">
    <property type="protein sequence ID" value="ODJ87440.1"/>
    <property type="molecule type" value="Genomic_DNA"/>
</dbReference>
<sequence>MGWECIIQQLILNAESYRHLVRLTGDVRGNVYTEGATTSAVTRTGFYPIEIVPCHDFMRAKLSGLLSIVRPHVTTSISILALLAITFLANQSALSAFWRFDDGWLLDYASRFSPSDYFLNPAITRGYSLNNLTPFNPFIYDMNLWLFGVSPRGFYVQHLLVMAGCAITTFLLLRIWLAPRFALAGSVLFLVGAPSLIVSQQLMVGHYLAGLMFSILSVHTYVRSIERESWRLALTALLFYILATACKEIYVPLPLTLLFIHKGTPGRRIMHAAPMVGWILCYTLWRYLVLGSLIGGYDTISQGNTWPEKLSQLVGIPQLLFGSAPVNIAVIVVVGALVSYTLYKRRLNLPLTMVIAAAVLLPMVPLLEFPGITRPNRYLFLPWWLISVICAVAVASLPSSKHPYRMGISLFLIVGVAIHAHQVRSSAQPGLHAFDTKYRLFASQAPDTVYFSSNKDAYHQETVLNGIRNALNRVHGAKLQRVGILTKRENLTRLNNRKFSIVQYDQSCNCIREVENPLPENGKSKYSEQPGVLEVALSPPYPPLFEYAAGEIEHISVDGSNLNIKGWTELSNEDLEQQFLIVTPGRPEQTHRINSCRGIASIYAWVIAVRQRQNCPDRGSAC</sequence>
<accession>A0A7Z0VL96</accession>
<feature type="transmembrane region" description="Helical" evidence="8">
    <location>
        <begin position="154"/>
        <end position="173"/>
    </location>
</feature>
<reference evidence="9 10" key="1">
    <citation type="submission" date="2016-06" db="EMBL/GenBank/DDBJ databases">
        <title>Genome sequence of endosymbiont of Candidatus Endolucinida thiodiazotropha.</title>
        <authorList>
            <person name="Poehlein A."/>
            <person name="Koenig S."/>
            <person name="Heiden S.E."/>
            <person name="Thuermer A."/>
            <person name="Voget S."/>
            <person name="Daniel R."/>
            <person name="Markert S."/>
            <person name="Gros O."/>
            <person name="Schweder T."/>
        </authorList>
    </citation>
    <scope>NUCLEOTIDE SEQUENCE [LARGE SCALE GENOMIC DNA]</scope>
    <source>
        <strain evidence="9 10">COS</strain>
    </source>
</reference>
<evidence type="ECO:0000256" key="8">
    <source>
        <dbReference type="SAM" id="Phobius"/>
    </source>
</evidence>
<dbReference type="GO" id="GO:0016763">
    <property type="term" value="F:pentosyltransferase activity"/>
    <property type="evidence" value="ECO:0007669"/>
    <property type="project" value="TreeGrafter"/>
</dbReference>
<dbReference type="GO" id="GO:0005886">
    <property type="term" value="C:plasma membrane"/>
    <property type="evidence" value="ECO:0007669"/>
    <property type="project" value="UniProtKB-SubCell"/>
</dbReference>
<dbReference type="Proteomes" id="UP000094769">
    <property type="component" value="Unassembled WGS sequence"/>
</dbReference>
<evidence type="ECO:0000256" key="4">
    <source>
        <dbReference type="ARBA" id="ARBA00022679"/>
    </source>
</evidence>
<evidence type="ECO:0000256" key="5">
    <source>
        <dbReference type="ARBA" id="ARBA00022692"/>
    </source>
</evidence>
<dbReference type="InterPro" id="IPR050297">
    <property type="entry name" value="LipidA_mod_glycosyltrf_83"/>
</dbReference>
<keyword evidence="10" id="KW-1185">Reference proteome</keyword>
<feature type="transmembrane region" description="Helical" evidence="8">
    <location>
        <begin position="319"/>
        <end position="343"/>
    </location>
</feature>
<protein>
    <recommendedName>
        <fullName evidence="11">Glycosyltransferase RgtA/B/C/D-like domain-containing protein</fullName>
    </recommendedName>
</protein>
<keyword evidence="5 8" id="KW-0812">Transmembrane</keyword>
<keyword evidence="6 8" id="KW-1133">Transmembrane helix</keyword>
<evidence type="ECO:0000256" key="6">
    <source>
        <dbReference type="ARBA" id="ARBA00022989"/>
    </source>
</evidence>
<evidence type="ECO:0000313" key="9">
    <source>
        <dbReference type="EMBL" id="ODJ87440.1"/>
    </source>
</evidence>
<evidence type="ECO:0000256" key="2">
    <source>
        <dbReference type="ARBA" id="ARBA00022475"/>
    </source>
</evidence>
<comment type="caution">
    <text evidence="9">The sequence shown here is derived from an EMBL/GenBank/DDBJ whole genome shotgun (WGS) entry which is preliminary data.</text>
</comment>
<feature type="transmembrane region" description="Helical" evidence="8">
    <location>
        <begin position="204"/>
        <end position="222"/>
    </location>
</feature>
<feature type="transmembrane region" description="Helical" evidence="8">
    <location>
        <begin position="234"/>
        <end position="255"/>
    </location>
</feature>
<proteinExistence type="predicted"/>
<dbReference type="GO" id="GO:0009103">
    <property type="term" value="P:lipopolysaccharide biosynthetic process"/>
    <property type="evidence" value="ECO:0007669"/>
    <property type="project" value="UniProtKB-ARBA"/>
</dbReference>
<name>A0A7Z0VL96_9GAMM</name>